<evidence type="ECO:0000259" key="3">
    <source>
        <dbReference type="PROSITE" id="PS50157"/>
    </source>
</evidence>
<dbReference type="GO" id="GO:0006355">
    <property type="term" value="P:regulation of DNA-templated transcription"/>
    <property type="evidence" value="ECO:0007669"/>
    <property type="project" value="InterPro"/>
</dbReference>
<feature type="compositionally biased region" description="Low complexity" evidence="2">
    <location>
        <begin position="87"/>
        <end position="98"/>
    </location>
</feature>
<dbReference type="Proteomes" id="UP000515153">
    <property type="component" value="Unplaced"/>
</dbReference>
<dbReference type="PANTHER" id="PTHR36167">
    <property type="entry name" value="C2H2 FINGER DOMAIN TRANSCRIPTION FACTOR (EUROFUNG)-RELATED"/>
    <property type="match status" value="1"/>
</dbReference>
<proteinExistence type="predicted"/>
<organism evidence="4 5">
    <name type="scientific">Pyricularia grisea</name>
    <name type="common">Crabgrass-specific blast fungus</name>
    <name type="synonym">Magnaporthe grisea</name>
    <dbReference type="NCBI Taxonomy" id="148305"/>
    <lineage>
        <taxon>Eukaryota</taxon>
        <taxon>Fungi</taxon>
        <taxon>Dikarya</taxon>
        <taxon>Ascomycota</taxon>
        <taxon>Pezizomycotina</taxon>
        <taxon>Sordariomycetes</taxon>
        <taxon>Sordariomycetidae</taxon>
        <taxon>Magnaporthales</taxon>
        <taxon>Pyriculariaceae</taxon>
        <taxon>Pyricularia</taxon>
    </lineage>
</organism>
<feature type="compositionally biased region" description="Low complexity" evidence="2">
    <location>
        <begin position="19"/>
        <end position="29"/>
    </location>
</feature>
<dbReference type="InterPro" id="IPR013087">
    <property type="entry name" value="Znf_C2H2_type"/>
</dbReference>
<protein>
    <recommendedName>
        <fullName evidence="3">C2H2-type domain-containing protein</fullName>
    </recommendedName>
</protein>
<dbReference type="PROSITE" id="PS50157">
    <property type="entry name" value="ZINC_FINGER_C2H2_2"/>
    <property type="match status" value="1"/>
</dbReference>
<dbReference type="GeneID" id="41964321"/>
<feature type="compositionally biased region" description="Polar residues" evidence="2">
    <location>
        <begin position="30"/>
        <end position="49"/>
    </location>
</feature>
<dbReference type="PROSITE" id="PS00028">
    <property type="entry name" value="ZINC_FINGER_C2H2_1"/>
    <property type="match status" value="1"/>
</dbReference>
<feature type="region of interest" description="Disordered" evidence="2">
    <location>
        <begin position="1"/>
        <end position="263"/>
    </location>
</feature>
<dbReference type="GO" id="GO:0008270">
    <property type="term" value="F:zinc ion binding"/>
    <property type="evidence" value="ECO:0007669"/>
    <property type="project" value="UniProtKB-KW"/>
</dbReference>
<evidence type="ECO:0000313" key="4">
    <source>
        <dbReference type="Proteomes" id="UP000515153"/>
    </source>
</evidence>
<reference evidence="5" key="3">
    <citation type="submission" date="2025-08" db="UniProtKB">
        <authorList>
            <consortium name="RefSeq"/>
        </authorList>
    </citation>
    <scope>IDENTIFICATION</scope>
    <source>
        <strain evidence="5">NI907</strain>
    </source>
</reference>
<keyword evidence="1" id="KW-0862">Zinc</keyword>
<dbReference type="InterPro" id="IPR039327">
    <property type="entry name" value="CON7-like"/>
</dbReference>
<dbReference type="PANTHER" id="PTHR36167:SF3">
    <property type="entry name" value="C2H2 FINGER DOMAIN TRANSCRIPTION FACTOR (EUROFUNG)-RELATED"/>
    <property type="match status" value="1"/>
</dbReference>
<keyword evidence="1" id="KW-0479">Metal-binding</keyword>
<feature type="compositionally biased region" description="Low complexity" evidence="2">
    <location>
        <begin position="393"/>
        <end position="408"/>
    </location>
</feature>
<reference evidence="5" key="2">
    <citation type="submission" date="2019-10" db="EMBL/GenBank/DDBJ databases">
        <authorList>
            <consortium name="NCBI Genome Project"/>
        </authorList>
    </citation>
    <scope>NUCLEOTIDE SEQUENCE</scope>
    <source>
        <strain evidence="5">NI907</strain>
    </source>
</reference>
<evidence type="ECO:0000256" key="1">
    <source>
        <dbReference type="PROSITE-ProRule" id="PRU00042"/>
    </source>
</evidence>
<feature type="compositionally biased region" description="Polar residues" evidence="2">
    <location>
        <begin position="455"/>
        <end position="479"/>
    </location>
</feature>
<feature type="compositionally biased region" description="Polar residues" evidence="2">
    <location>
        <begin position="99"/>
        <end position="116"/>
    </location>
</feature>
<feature type="region of interest" description="Disordered" evidence="2">
    <location>
        <begin position="455"/>
        <end position="487"/>
    </location>
</feature>
<gene>
    <name evidence="5" type="ORF">PgNI_09429</name>
</gene>
<evidence type="ECO:0000256" key="2">
    <source>
        <dbReference type="SAM" id="MobiDB-lite"/>
    </source>
</evidence>
<dbReference type="KEGG" id="pgri:PgNI_09429"/>
<sequence>MLASSRQPRHAFVEHHHQLSSSTLHRSSSPQTGTLRQDATTPTLATSVGPSMDRSASDYSQSGLPSPYPSNCGDNQSEAQSVTVDTSSAAQYNASAQQEVRSNNPGNYSASATPTSEYGVYPASARSSSFPDHLQQRSYHPASNHSGSSGGMAQTPTSPSASLPQDARHRSYPAVHQRDIKSDSGGAPIDPSIAAPSPTYGAPAQYSPYGPPSQDMSHGYAHPGSNLYAQPRPDWSGYGQQHGAPLTPGHHVFPQTPTSAPPQARPNQVYSFVPIPGAQQHKRPRRRYEEIERMYKCGWQGCEKAYGTLNHLNAHVTMQSHGQKRTPEGKLLPFSIQSSTPHLKYGSYGFSRPCEKHASLVWRIKFKEIRKEWKARKKEEEAARKADEERQRQAAQSQGGSTEGQTGSDVSQSSNGYAGARGAVQLPPIGYQAGQYPAATSTSVQQQPLPDYNASYMQSYQPASPYGGSNQAMYNQQDGMDSKHLRM</sequence>
<keyword evidence="1" id="KW-0863">Zinc-finger</keyword>
<name>A0A6P8ATK9_PYRGI</name>
<dbReference type="AlphaFoldDB" id="A0A6P8ATK9"/>
<dbReference type="Gene3D" id="3.30.160.60">
    <property type="entry name" value="Classic Zinc Finger"/>
    <property type="match status" value="1"/>
</dbReference>
<dbReference type="RefSeq" id="XP_030978251.1">
    <property type="nucleotide sequence ID" value="XM_031129413.1"/>
</dbReference>
<evidence type="ECO:0000313" key="5">
    <source>
        <dbReference type="RefSeq" id="XP_030978251.1"/>
    </source>
</evidence>
<feature type="region of interest" description="Disordered" evidence="2">
    <location>
        <begin position="381"/>
        <end position="421"/>
    </location>
</feature>
<feature type="compositionally biased region" description="Polar residues" evidence="2">
    <location>
        <begin position="72"/>
        <end position="86"/>
    </location>
</feature>
<feature type="compositionally biased region" description="Low complexity" evidence="2">
    <location>
        <begin position="187"/>
        <end position="198"/>
    </location>
</feature>
<keyword evidence="4" id="KW-1185">Reference proteome</keyword>
<feature type="compositionally biased region" description="Basic and acidic residues" evidence="2">
    <location>
        <begin position="381"/>
        <end position="392"/>
    </location>
</feature>
<reference evidence="5" key="1">
    <citation type="journal article" date="2019" name="Mol. Biol. Evol.">
        <title>Blast fungal genomes show frequent chromosomal changes, gene gains and losses, and effector gene turnover.</title>
        <authorList>
            <person name="Gomez Luciano L.B."/>
            <person name="Jason Tsai I."/>
            <person name="Chuma I."/>
            <person name="Tosa Y."/>
            <person name="Chen Y.H."/>
            <person name="Li J.Y."/>
            <person name="Li M.Y."/>
            <person name="Jade Lu M.Y."/>
            <person name="Nakayashiki H."/>
            <person name="Li W.H."/>
        </authorList>
    </citation>
    <scope>NUCLEOTIDE SEQUENCE</scope>
    <source>
        <strain evidence="5">NI907</strain>
    </source>
</reference>
<feature type="compositionally biased region" description="Polar residues" evidence="2">
    <location>
        <begin position="125"/>
        <end position="163"/>
    </location>
</feature>
<accession>A0A6P8ATK9</accession>
<feature type="domain" description="C2H2-type" evidence="3">
    <location>
        <begin position="295"/>
        <end position="326"/>
    </location>
</feature>